<proteinExistence type="predicted"/>
<protein>
    <submittedName>
        <fullName evidence="1">Uncharacterized protein</fullName>
    </submittedName>
</protein>
<evidence type="ECO:0000313" key="1">
    <source>
        <dbReference type="EMBL" id="KRT93932.1"/>
    </source>
</evidence>
<dbReference type="EMBL" id="LECW02000015">
    <property type="protein sequence ID" value="KRT93932.1"/>
    <property type="molecule type" value="Genomic_DNA"/>
</dbReference>
<organism evidence="1 2">
    <name type="scientific">Bacillus glycinifermentans</name>
    <dbReference type="NCBI Taxonomy" id="1664069"/>
    <lineage>
        <taxon>Bacteria</taxon>
        <taxon>Bacillati</taxon>
        <taxon>Bacillota</taxon>
        <taxon>Bacilli</taxon>
        <taxon>Bacillales</taxon>
        <taxon>Bacillaceae</taxon>
        <taxon>Bacillus</taxon>
    </lineage>
</organism>
<reference evidence="1 2" key="1">
    <citation type="journal article" date="2015" name="Int. J. Syst. Evol. Microbiol.">
        <title>Bacillus glycinifermentans sp. nov., isolated from fermented soybean paste.</title>
        <authorList>
            <person name="Kim S.J."/>
            <person name="Dunlap C.A."/>
            <person name="Kwon S.W."/>
            <person name="Rooney A.P."/>
        </authorList>
    </citation>
    <scope>NUCLEOTIDE SEQUENCE [LARGE SCALE GENOMIC DNA]</scope>
    <source>
        <strain evidence="1 2">GO-13</strain>
    </source>
</reference>
<dbReference type="Proteomes" id="UP000036168">
    <property type="component" value="Unassembled WGS sequence"/>
</dbReference>
<name>A0A0J6HBG7_9BACI</name>
<gene>
    <name evidence="1" type="ORF">AB447_216415</name>
</gene>
<accession>A0A0J6HBG7</accession>
<dbReference type="PATRIC" id="fig|1664069.3.peg.1055"/>
<comment type="caution">
    <text evidence="1">The sequence shown here is derived from an EMBL/GenBank/DDBJ whole genome shotgun (WGS) entry which is preliminary data.</text>
</comment>
<sequence>MSLIQQFRCQNNGLMGKTFGYQGFKGLLYSGKLTVCRFDFIAKEANLCVRLLPADQLNNTADGLTAVLDVF</sequence>
<evidence type="ECO:0000313" key="2">
    <source>
        <dbReference type="Proteomes" id="UP000036168"/>
    </source>
</evidence>
<dbReference type="AlphaFoldDB" id="A0A0J6HBG7"/>
<accession>A0A0J6F040</accession>